<evidence type="ECO:0000256" key="6">
    <source>
        <dbReference type="ARBA" id="ARBA00023274"/>
    </source>
</evidence>
<protein>
    <recommendedName>
        <fullName evidence="7">Large ribosomal subunit protein mL52</fullName>
    </recommendedName>
    <alternativeName>
        <fullName evidence="8">39S ribosomal protein L52, mitochondrial</fullName>
    </alternativeName>
</protein>
<dbReference type="GO" id="GO:0006412">
    <property type="term" value="P:translation"/>
    <property type="evidence" value="ECO:0000318"/>
    <property type="project" value="GO_Central"/>
</dbReference>
<dbReference type="FunCoup" id="E9GHF4">
    <property type="interactions" value="343"/>
</dbReference>
<dbReference type="PANTHER" id="PTHR34090:SF1">
    <property type="entry name" value="LARGE RIBOSOMAL SUBUNIT PROTEIN ML52"/>
    <property type="match status" value="1"/>
</dbReference>
<dbReference type="AlphaFoldDB" id="E9GHF4"/>
<dbReference type="InterPro" id="IPR034596">
    <property type="entry name" value="Ribosomal_mL52"/>
</dbReference>
<sequence length="131" mass="15026">MAAPTISRLAFGLKTIGQNGTRSISTSYCCLVEEDWRYKNGMPRNPNAYGPLTDGRDFTFVDGRPTPVNSGQRRRLEQNKLHAEKIIQIVKEMNFAVERNRGLKQLKEEKRREILDTKLKPKGHLLLSKDK</sequence>
<keyword evidence="10" id="KW-1185">Reference proteome</keyword>
<evidence type="ECO:0000256" key="7">
    <source>
        <dbReference type="ARBA" id="ARBA00035181"/>
    </source>
</evidence>
<dbReference type="PANTHER" id="PTHR34090">
    <property type="entry name" value="39S RIBOSOMAL PROTEIN L52, MITOCHONDRIAL"/>
    <property type="match status" value="1"/>
</dbReference>
<dbReference type="Proteomes" id="UP000000305">
    <property type="component" value="Unassembled WGS sequence"/>
</dbReference>
<dbReference type="GO" id="GO:0032543">
    <property type="term" value="P:mitochondrial translation"/>
    <property type="evidence" value="ECO:0007669"/>
    <property type="project" value="InterPro"/>
</dbReference>
<dbReference type="PhylomeDB" id="E9GHF4"/>
<evidence type="ECO:0000256" key="5">
    <source>
        <dbReference type="ARBA" id="ARBA00023128"/>
    </source>
</evidence>
<proteinExistence type="inferred from homology"/>
<dbReference type="eggNOG" id="ENOG502S4I0">
    <property type="taxonomic scope" value="Eukaryota"/>
</dbReference>
<dbReference type="OMA" id="RSIDQKW"/>
<comment type="similarity">
    <text evidence="2">Belongs to the mitochondrion-specific ribosomal protein mL52 family.</text>
</comment>
<keyword evidence="5" id="KW-0496">Mitochondrion</keyword>
<evidence type="ECO:0000256" key="4">
    <source>
        <dbReference type="ARBA" id="ARBA00022980"/>
    </source>
</evidence>
<reference evidence="9 10" key="1">
    <citation type="journal article" date="2011" name="Science">
        <title>The ecoresponsive genome of Daphnia pulex.</title>
        <authorList>
            <person name="Colbourne J.K."/>
            <person name="Pfrender M.E."/>
            <person name="Gilbert D."/>
            <person name="Thomas W.K."/>
            <person name="Tucker A."/>
            <person name="Oakley T.H."/>
            <person name="Tokishita S."/>
            <person name="Aerts A."/>
            <person name="Arnold G.J."/>
            <person name="Basu M.K."/>
            <person name="Bauer D.J."/>
            <person name="Caceres C.E."/>
            <person name="Carmel L."/>
            <person name="Casola C."/>
            <person name="Choi J.H."/>
            <person name="Detter J.C."/>
            <person name="Dong Q."/>
            <person name="Dusheyko S."/>
            <person name="Eads B.D."/>
            <person name="Frohlich T."/>
            <person name="Geiler-Samerotte K.A."/>
            <person name="Gerlach D."/>
            <person name="Hatcher P."/>
            <person name="Jogdeo S."/>
            <person name="Krijgsveld J."/>
            <person name="Kriventseva E.V."/>
            <person name="Kultz D."/>
            <person name="Laforsch C."/>
            <person name="Lindquist E."/>
            <person name="Lopez J."/>
            <person name="Manak J.R."/>
            <person name="Muller J."/>
            <person name="Pangilinan J."/>
            <person name="Patwardhan R.P."/>
            <person name="Pitluck S."/>
            <person name="Pritham E.J."/>
            <person name="Rechtsteiner A."/>
            <person name="Rho M."/>
            <person name="Rogozin I.B."/>
            <person name="Sakarya O."/>
            <person name="Salamov A."/>
            <person name="Schaack S."/>
            <person name="Shapiro H."/>
            <person name="Shiga Y."/>
            <person name="Skalitzky C."/>
            <person name="Smith Z."/>
            <person name="Souvorov A."/>
            <person name="Sung W."/>
            <person name="Tang Z."/>
            <person name="Tsuchiya D."/>
            <person name="Tu H."/>
            <person name="Vos H."/>
            <person name="Wang M."/>
            <person name="Wolf Y.I."/>
            <person name="Yamagata H."/>
            <person name="Yamada T."/>
            <person name="Ye Y."/>
            <person name="Shaw J.R."/>
            <person name="Andrews J."/>
            <person name="Crease T.J."/>
            <person name="Tang H."/>
            <person name="Lucas S.M."/>
            <person name="Robertson H.M."/>
            <person name="Bork P."/>
            <person name="Koonin E.V."/>
            <person name="Zdobnov E.M."/>
            <person name="Grigoriev I.V."/>
            <person name="Lynch M."/>
            <person name="Boore J.L."/>
        </authorList>
    </citation>
    <scope>NUCLEOTIDE SEQUENCE [LARGE SCALE GENOMIC DNA]</scope>
</reference>
<dbReference type="InParanoid" id="E9GHF4"/>
<evidence type="ECO:0000256" key="3">
    <source>
        <dbReference type="ARBA" id="ARBA00022946"/>
    </source>
</evidence>
<evidence type="ECO:0000256" key="1">
    <source>
        <dbReference type="ARBA" id="ARBA00004173"/>
    </source>
</evidence>
<comment type="subcellular location">
    <subcellularLocation>
        <location evidence="1">Mitochondrion</location>
    </subcellularLocation>
</comment>
<evidence type="ECO:0000313" key="9">
    <source>
        <dbReference type="EMBL" id="EFX81184.1"/>
    </source>
</evidence>
<dbReference type="HOGENOM" id="CLU_135844_0_0_1"/>
<dbReference type="GO" id="GO:0003735">
    <property type="term" value="F:structural constituent of ribosome"/>
    <property type="evidence" value="ECO:0007669"/>
    <property type="project" value="InterPro"/>
</dbReference>
<evidence type="ECO:0000256" key="8">
    <source>
        <dbReference type="ARBA" id="ARBA00035425"/>
    </source>
</evidence>
<organism evidence="9 10">
    <name type="scientific">Daphnia pulex</name>
    <name type="common">Water flea</name>
    <dbReference type="NCBI Taxonomy" id="6669"/>
    <lineage>
        <taxon>Eukaryota</taxon>
        <taxon>Metazoa</taxon>
        <taxon>Ecdysozoa</taxon>
        <taxon>Arthropoda</taxon>
        <taxon>Crustacea</taxon>
        <taxon>Branchiopoda</taxon>
        <taxon>Diplostraca</taxon>
        <taxon>Cladocera</taxon>
        <taxon>Anomopoda</taxon>
        <taxon>Daphniidae</taxon>
        <taxon>Daphnia</taxon>
    </lineage>
</organism>
<evidence type="ECO:0000313" key="10">
    <source>
        <dbReference type="Proteomes" id="UP000000305"/>
    </source>
</evidence>
<accession>E9GHF4</accession>
<dbReference type="GO" id="GO:0005762">
    <property type="term" value="C:mitochondrial large ribosomal subunit"/>
    <property type="evidence" value="ECO:0000318"/>
    <property type="project" value="GO_Central"/>
</dbReference>
<dbReference type="Pfam" id="PF18699">
    <property type="entry name" value="MRPL52"/>
    <property type="match status" value="1"/>
</dbReference>
<evidence type="ECO:0000256" key="2">
    <source>
        <dbReference type="ARBA" id="ARBA00007232"/>
    </source>
</evidence>
<keyword evidence="6" id="KW-0687">Ribonucleoprotein</keyword>
<keyword evidence="4" id="KW-0689">Ribosomal protein</keyword>
<keyword evidence="3" id="KW-0809">Transit peptide</keyword>
<dbReference type="EMBL" id="GL732544">
    <property type="protein sequence ID" value="EFX81184.1"/>
    <property type="molecule type" value="Genomic_DNA"/>
</dbReference>
<dbReference type="OrthoDB" id="10249237at2759"/>
<name>E9GHF4_DAPPU</name>
<dbReference type="STRING" id="6669.E9GHF4"/>
<dbReference type="KEGG" id="dpx:DAPPUDRAFT_303595"/>
<gene>
    <name evidence="9" type="ORF">DAPPUDRAFT_303595</name>
</gene>